<proteinExistence type="predicted"/>
<dbReference type="Proteomes" id="UP001195483">
    <property type="component" value="Unassembled WGS sequence"/>
</dbReference>
<evidence type="ECO:0000313" key="2">
    <source>
        <dbReference type="EMBL" id="KAK3587773.1"/>
    </source>
</evidence>
<feature type="region of interest" description="Disordered" evidence="1">
    <location>
        <begin position="236"/>
        <end position="268"/>
    </location>
</feature>
<gene>
    <name evidence="2" type="ORF">CHS0354_042733</name>
</gene>
<feature type="compositionally biased region" description="Polar residues" evidence="1">
    <location>
        <begin position="236"/>
        <end position="248"/>
    </location>
</feature>
<feature type="region of interest" description="Disordered" evidence="1">
    <location>
        <begin position="128"/>
        <end position="155"/>
    </location>
</feature>
<reference evidence="2" key="1">
    <citation type="journal article" date="2021" name="Genome Biol. Evol.">
        <title>A High-Quality Reference Genome for a Parasitic Bivalve with Doubly Uniparental Inheritance (Bivalvia: Unionida).</title>
        <authorList>
            <person name="Smith C.H."/>
        </authorList>
    </citation>
    <scope>NUCLEOTIDE SEQUENCE</scope>
    <source>
        <strain evidence="2">CHS0354</strain>
    </source>
</reference>
<accession>A0AAE0VRD0</accession>
<comment type="caution">
    <text evidence="2">The sequence shown here is derived from an EMBL/GenBank/DDBJ whole genome shotgun (WGS) entry which is preliminary data.</text>
</comment>
<sequence length="297" mass="34426">MNQEGSSRRRKSLSLEMKSWNLNRRASKQLEHSMENIQKDIRIRRKSHHFETESISRELNEKLSKTTPSIEEHLALNYNRLASWRERETQRLERRFRSLCTSYLDKDPVDPQLEVYLPRLDLSDENEIVDEGKYRSTNRPKEETRDMKLNGSVKRNSLTFESTALPVIESSLQKQQEEGPDQNNSRKDTTPLDSISEAAKSSMNLKETIDSVDSKTKDVDDNAVHADKIEMCEQNSDSKLVKNNPTVDKTTSKSNTNKKPVKTKNSHLRRFSTTGNPLEFRIDKRLSRRSSFAKVAI</sequence>
<feature type="compositionally biased region" description="Basic residues" evidence="1">
    <location>
        <begin position="259"/>
        <end position="268"/>
    </location>
</feature>
<name>A0AAE0VRD0_9BIVA</name>
<feature type="region of interest" description="Disordered" evidence="1">
    <location>
        <begin position="172"/>
        <end position="192"/>
    </location>
</feature>
<protein>
    <submittedName>
        <fullName evidence="2">Uncharacterized protein</fullName>
    </submittedName>
</protein>
<reference evidence="2" key="3">
    <citation type="submission" date="2023-05" db="EMBL/GenBank/DDBJ databases">
        <authorList>
            <person name="Smith C.H."/>
        </authorList>
    </citation>
    <scope>NUCLEOTIDE SEQUENCE</scope>
    <source>
        <strain evidence="2">CHS0354</strain>
        <tissue evidence="2">Mantle</tissue>
    </source>
</reference>
<dbReference type="EMBL" id="JAEAOA010002357">
    <property type="protein sequence ID" value="KAK3587773.1"/>
    <property type="molecule type" value="Genomic_DNA"/>
</dbReference>
<feature type="compositionally biased region" description="Basic and acidic residues" evidence="1">
    <location>
        <begin position="130"/>
        <end position="148"/>
    </location>
</feature>
<keyword evidence="3" id="KW-1185">Reference proteome</keyword>
<evidence type="ECO:0000256" key="1">
    <source>
        <dbReference type="SAM" id="MobiDB-lite"/>
    </source>
</evidence>
<dbReference type="AlphaFoldDB" id="A0AAE0VRD0"/>
<evidence type="ECO:0000313" key="3">
    <source>
        <dbReference type="Proteomes" id="UP001195483"/>
    </source>
</evidence>
<reference evidence="2" key="2">
    <citation type="journal article" date="2021" name="Genome Biol. Evol.">
        <title>Developing a high-quality reference genome for a parasitic bivalve with doubly uniparental inheritance (Bivalvia: Unionida).</title>
        <authorList>
            <person name="Smith C.H."/>
        </authorList>
    </citation>
    <scope>NUCLEOTIDE SEQUENCE</scope>
    <source>
        <strain evidence="2">CHS0354</strain>
        <tissue evidence="2">Mantle</tissue>
    </source>
</reference>
<organism evidence="2 3">
    <name type="scientific">Potamilus streckersoni</name>
    <dbReference type="NCBI Taxonomy" id="2493646"/>
    <lineage>
        <taxon>Eukaryota</taxon>
        <taxon>Metazoa</taxon>
        <taxon>Spiralia</taxon>
        <taxon>Lophotrochozoa</taxon>
        <taxon>Mollusca</taxon>
        <taxon>Bivalvia</taxon>
        <taxon>Autobranchia</taxon>
        <taxon>Heteroconchia</taxon>
        <taxon>Palaeoheterodonta</taxon>
        <taxon>Unionida</taxon>
        <taxon>Unionoidea</taxon>
        <taxon>Unionidae</taxon>
        <taxon>Ambleminae</taxon>
        <taxon>Lampsilini</taxon>
        <taxon>Potamilus</taxon>
    </lineage>
</organism>